<feature type="domain" description="PknH-like extracellular" evidence="1">
    <location>
        <begin position="46"/>
        <end position="229"/>
    </location>
</feature>
<dbReference type="InterPro" id="IPR038232">
    <property type="entry name" value="PknH-like_Extracell_sf"/>
</dbReference>
<gene>
    <name evidence="2" type="ORF">K3U94_14155</name>
</gene>
<accession>A0A9X7WDK0</accession>
<proteinExistence type="predicted"/>
<evidence type="ECO:0000259" key="1">
    <source>
        <dbReference type="Pfam" id="PF14032"/>
    </source>
</evidence>
<dbReference type="Pfam" id="PF14032">
    <property type="entry name" value="PknH_C"/>
    <property type="match status" value="1"/>
</dbReference>
<evidence type="ECO:0000313" key="2">
    <source>
        <dbReference type="EMBL" id="QZA06193.1"/>
    </source>
</evidence>
<organism evidence="2 3">
    <name type="scientific">Mycolicibacter heraklionensis</name>
    <dbReference type="NCBI Taxonomy" id="512402"/>
    <lineage>
        <taxon>Bacteria</taxon>
        <taxon>Bacillati</taxon>
        <taxon>Actinomycetota</taxon>
        <taxon>Actinomycetes</taxon>
        <taxon>Mycobacteriales</taxon>
        <taxon>Mycobacteriaceae</taxon>
        <taxon>Mycolicibacter</taxon>
    </lineage>
</organism>
<dbReference type="RefSeq" id="WP_220694112.1">
    <property type="nucleotide sequence ID" value="NZ_CP080997.1"/>
</dbReference>
<dbReference type="InterPro" id="IPR026954">
    <property type="entry name" value="PknH-like_Extracell"/>
</dbReference>
<dbReference type="Proteomes" id="UP000825008">
    <property type="component" value="Chromosome"/>
</dbReference>
<sequence length="233" mass="23874">MRVSSAWVLVVAGAVLAAGCGRPGGVLKPAATTPTSPTTTHAVAPVAEDALRALLLTPEQINPIMAATDMAVTRTHTALSDDSATMQPQECLAIDGAAQAPVYADSGYTGVREQALSEGDDFEHFVEQAVVAFPSAQQAAAFFADAARQWPACHEYSHLQSGTTWTAGPIVNADGMLSTVATQDNAGNDVSWACGRALTVANNVVVDVNTCSADPKDSAVVIAGQIAAKVPNG</sequence>
<evidence type="ECO:0000313" key="3">
    <source>
        <dbReference type="Proteomes" id="UP000825008"/>
    </source>
</evidence>
<protein>
    <submittedName>
        <fullName evidence="2">Sensor domain-containing protein</fullName>
    </submittedName>
</protein>
<dbReference type="AlphaFoldDB" id="A0A9X7WDK0"/>
<dbReference type="EMBL" id="CP080997">
    <property type="protein sequence ID" value="QZA06193.1"/>
    <property type="molecule type" value="Genomic_DNA"/>
</dbReference>
<name>A0A9X7WDK0_9MYCO</name>
<dbReference type="PROSITE" id="PS51257">
    <property type="entry name" value="PROKAR_LIPOPROTEIN"/>
    <property type="match status" value="1"/>
</dbReference>
<dbReference type="Gene3D" id="3.40.1000.70">
    <property type="entry name" value="PknH-like extracellular domain"/>
    <property type="match status" value="1"/>
</dbReference>
<dbReference type="KEGG" id="mher:K3U94_14155"/>
<reference evidence="2" key="1">
    <citation type="submission" date="2021-08" db="EMBL/GenBank/DDBJ databases">
        <title>Whole genome sequencing of non-tuberculosis mycobacteria type-strains.</title>
        <authorList>
            <person name="Igarashi Y."/>
            <person name="Osugi A."/>
            <person name="Mitarai S."/>
        </authorList>
    </citation>
    <scope>NUCLEOTIDE SEQUENCE</scope>
    <source>
        <strain evidence="2">JCM 30995</strain>
    </source>
</reference>